<evidence type="ECO:0000256" key="1">
    <source>
        <dbReference type="ARBA" id="ARBA00008276"/>
    </source>
</evidence>
<dbReference type="UniPathway" id="UPA00850"/>
<reference evidence="8 9" key="1">
    <citation type="journal article" date="2011" name="Proc. Natl. Acad. Sci. U.S.A.">
        <title>Evolutionary erosion of yeast sex chromosomes by mating-type switching accidents.</title>
        <authorList>
            <person name="Gordon J.L."/>
            <person name="Armisen D."/>
            <person name="Proux-Wera E."/>
            <person name="Oheigeartaigh S.S."/>
            <person name="Byrne K.P."/>
            <person name="Wolfe K.H."/>
        </authorList>
    </citation>
    <scope>NUCLEOTIDE SEQUENCE [LARGE SCALE GENOMIC DNA]</scope>
    <source>
        <strain evidence="9">ATCC 76901 / BCRC 22586 / CBS 4309 / NBRC 1992 / NRRL Y-12630</strain>
    </source>
</reference>
<dbReference type="InParanoid" id="G0V695"/>
<dbReference type="GeneID" id="96900472"/>
<dbReference type="GO" id="GO:0006730">
    <property type="term" value="P:one-carbon metabolic process"/>
    <property type="evidence" value="ECO:0007669"/>
    <property type="project" value="UniProtKB-KW"/>
</dbReference>
<name>G0V695_NAUCA</name>
<dbReference type="AlphaFoldDB" id="G0V695"/>
<dbReference type="RefSeq" id="XP_003673374.1">
    <property type="nucleotide sequence ID" value="XM_003673326.1"/>
</dbReference>
<organism evidence="8 9">
    <name type="scientific">Naumovozyma castellii</name>
    <name type="common">Yeast</name>
    <name type="synonym">Saccharomyces castellii</name>
    <dbReference type="NCBI Taxonomy" id="27288"/>
    <lineage>
        <taxon>Eukaryota</taxon>
        <taxon>Fungi</taxon>
        <taxon>Dikarya</taxon>
        <taxon>Ascomycota</taxon>
        <taxon>Saccharomycotina</taxon>
        <taxon>Saccharomycetes</taxon>
        <taxon>Saccharomycetales</taxon>
        <taxon>Saccharomycetaceae</taxon>
        <taxon>Naumovozyma</taxon>
    </lineage>
</organism>
<evidence type="ECO:0000313" key="8">
    <source>
        <dbReference type="EMBL" id="CCC66987.1"/>
    </source>
</evidence>
<protein>
    <recommendedName>
        <fullName evidence="7">Dihydrofolate synthetase</fullName>
        <ecNumber evidence="7">6.3.2.12</ecNumber>
    </recommendedName>
</protein>
<dbReference type="GO" id="GO:0008841">
    <property type="term" value="F:dihydrofolate synthase activity"/>
    <property type="evidence" value="ECO:0007669"/>
    <property type="project" value="UniProtKB-EC"/>
</dbReference>
<evidence type="ECO:0000256" key="3">
    <source>
        <dbReference type="ARBA" id="ARBA00022723"/>
    </source>
</evidence>
<dbReference type="STRING" id="1064592.G0V695"/>
<dbReference type="FunFam" id="3.40.1190.10:FF:000010">
    <property type="entry name" value="Dihydrofolate synthetase"/>
    <property type="match status" value="1"/>
</dbReference>
<dbReference type="OMA" id="NENYLVY"/>
<dbReference type="GO" id="GO:0005524">
    <property type="term" value="F:ATP binding"/>
    <property type="evidence" value="ECO:0007669"/>
    <property type="project" value="UniProtKB-KW"/>
</dbReference>
<evidence type="ECO:0000256" key="7">
    <source>
        <dbReference type="PIRNR" id="PIRNR001563"/>
    </source>
</evidence>
<keyword evidence="3" id="KW-0479">Metal-binding</keyword>
<dbReference type="Gene3D" id="3.90.190.20">
    <property type="entry name" value="Mur ligase, C-terminal domain"/>
    <property type="match status" value="1"/>
</dbReference>
<dbReference type="InterPro" id="IPR036565">
    <property type="entry name" value="Mur-like_cat_sf"/>
</dbReference>
<dbReference type="Gene3D" id="3.40.1190.10">
    <property type="entry name" value="Mur-like, catalytic domain"/>
    <property type="match status" value="1"/>
</dbReference>
<keyword evidence="5 7" id="KW-0067">ATP-binding</keyword>
<keyword evidence="4 7" id="KW-0547">Nucleotide-binding</keyword>
<keyword evidence="9" id="KW-1185">Reference proteome</keyword>
<dbReference type="GO" id="GO:0005739">
    <property type="term" value="C:mitochondrion"/>
    <property type="evidence" value="ECO:0007669"/>
    <property type="project" value="TreeGrafter"/>
</dbReference>
<dbReference type="PIRSF" id="PIRSF001563">
    <property type="entry name" value="Folylpolyglu_synth"/>
    <property type="match status" value="1"/>
</dbReference>
<dbReference type="HOGENOM" id="CLU_015869_2_0_1"/>
<comment type="pathway">
    <text evidence="7">Cofactor biosynthesis; tetrahydrofolylpolyglutamate biosynthesis.</text>
</comment>
<dbReference type="SUPFAM" id="SSF53623">
    <property type="entry name" value="MurD-like peptide ligases, catalytic domain"/>
    <property type="match status" value="1"/>
</dbReference>
<comment type="similarity">
    <text evidence="1 7">Belongs to the folylpolyglutamate synthase family.</text>
</comment>
<dbReference type="InterPro" id="IPR001645">
    <property type="entry name" value="Folylpolyglutamate_synth"/>
</dbReference>
<keyword evidence="7" id="KW-0554">One-carbon metabolism</keyword>
<evidence type="ECO:0000313" key="9">
    <source>
        <dbReference type="Proteomes" id="UP000001640"/>
    </source>
</evidence>
<dbReference type="Proteomes" id="UP000001640">
    <property type="component" value="Chromosome 1"/>
</dbReference>
<dbReference type="PANTHER" id="PTHR11136:SF0">
    <property type="entry name" value="DIHYDROFOLATE SYNTHETASE-RELATED"/>
    <property type="match status" value="1"/>
</dbReference>
<sequence length="439" mass="48198">MAIDLGLSRIGSLLDHIGNPHKKLKVLHIAGTNGKGSVCSYLSWILRHNQKNSHATRIGKFTSPHLIKITDSITVNNVAMPELEFKKIRSDLSTINDKFKLNCSEFELLTCTALKYFHQVNCRYCILEVGLGGRLDATNIIPGSSKLACGITKIGLDHESFLGNTLSQIAMEKAGIITPGVKFAVVDGSNDETVLDVVRKASAAVGCQLKITNGLVGNKTIDTDSWGILNPGKLPLNGEYQIFNLRVAISILDYLQTSKEIMITEGDLKKGLVSVTWPGRLHKVRYHYSDALDNREIALTLTLDGAHNGSAAIELAKYLRHEFGETPITFVLAVTSGKKLAPLLDPLLRENDRVIVTKFGSVDGMPWIQATDPNELCHFIEQRYTRNVEVQPDLSKTLPALASEQLTTNNISNNYPIVVCGSLYLCGELLRVHNSNLGQ</sequence>
<dbReference type="InterPro" id="IPR018109">
    <property type="entry name" value="Folylpolyglutamate_synth_CS"/>
</dbReference>
<dbReference type="FunCoup" id="G0V695">
    <property type="interactions" value="175"/>
</dbReference>
<gene>
    <name evidence="8" type="primary">NCAS0A04290</name>
    <name evidence="8" type="ordered locus">NCAS_0A04290</name>
</gene>
<keyword evidence="6" id="KW-0460">Magnesium</keyword>
<proteinExistence type="inferred from homology"/>
<dbReference type="GO" id="GO:0004326">
    <property type="term" value="F:tetrahydrofolylpolyglutamate synthase activity"/>
    <property type="evidence" value="ECO:0007669"/>
    <property type="project" value="InterPro"/>
</dbReference>
<dbReference type="PROSITE" id="PS01012">
    <property type="entry name" value="FOLYLPOLYGLU_SYNT_2"/>
    <property type="match status" value="1"/>
</dbReference>
<reference key="2">
    <citation type="submission" date="2011-08" db="EMBL/GenBank/DDBJ databases">
        <title>Genome sequence of Naumovozyma castellii.</title>
        <authorList>
            <person name="Gordon J.L."/>
            <person name="Armisen D."/>
            <person name="Proux-Wera E."/>
            <person name="OhEigeartaigh S.S."/>
            <person name="Byrne K.P."/>
            <person name="Wolfe K.H."/>
        </authorList>
    </citation>
    <scope>NUCLEOTIDE SEQUENCE</scope>
    <source>
        <strain>Type strain:CBS 4309</strain>
    </source>
</reference>
<dbReference type="GO" id="GO:0046872">
    <property type="term" value="F:metal ion binding"/>
    <property type="evidence" value="ECO:0007669"/>
    <property type="project" value="UniProtKB-KW"/>
</dbReference>
<dbReference type="KEGG" id="ncs:NCAS_0A04290"/>
<dbReference type="NCBIfam" id="TIGR01499">
    <property type="entry name" value="folC"/>
    <property type="match status" value="1"/>
</dbReference>
<comment type="catalytic activity">
    <reaction evidence="7">
        <text>7,8-dihydropteroate + L-glutamate + ATP = 7,8-dihydrofolate + ADP + phosphate + H(+)</text>
        <dbReference type="Rhea" id="RHEA:23584"/>
        <dbReference type="ChEBI" id="CHEBI:15378"/>
        <dbReference type="ChEBI" id="CHEBI:17839"/>
        <dbReference type="ChEBI" id="CHEBI:29985"/>
        <dbReference type="ChEBI" id="CHEBI:30616"/>
        <dbReference type="ChEBI" id="CHEBI:43474"/>
        <dbReference type="ChEBI" id="CHEBI:57451"/>
        <dbReference type="ChEBI" id="CHEBI:456216"/>
        <dbReference type="EC" id="6.3.2.12"/>
    </reaction>
</comment>
<evidence type="ECO:0000256" key="4">
    <source>
        <dbReference type="ARBA" id="ARBA00022741"/>
    </source>
</evidence>
<dbReference type="eggNOG" id="KOG2525">
    <property type="taxonomic scope" value="Eukaryota"/>
</dbReference>
<evidence type="ECO:0000256" key="5">
    <source>
        <dbReference type="ARBA" id="ARBA00022840"/>
    </source>
</evidence>
<evidence type="ECO:0000256" key="6">
    <source>
        <dbReference type="ARBA" id="ARBA00022842"/>
    </source>
</evidence>
<dbReference type="PANTHER" id="PTHR11136">
    <property type="entry name" value="FOLYLPOLYGLUTAMATE SYNTHASE-RELATED"/>
    <property type="match status" value="1"/>
</dbReference>
<evidence type="ECO:0000256" key="2">
    <source>
        <dbReference type="ARBA" id="ARBA00022598"/>
    </source>
</evidence>
<accession>G0V695</accession>
<keyword evidence="2 7" id="KW-0436">Ligase</keyword>
<dbReference type="GO" id="GO:0005829">
    <property type="term" value="C:cytosol"/>
    <property type="evidence" value="ECO:0007669"/>
    <property type="project" value="TreeGrafter"/>
</dbReference>
<dbReference type="InterPro" id="IPR036615">
    <property type="entry name" value="Mur_ligase_C_dom_sf"/>
</dbReference>
<dbReference type="PROSITE" id="PS01011">
    <property type="entry name" value="FOLYLPOLYGLU_SYNT_1"/>
    <property type="match status" value="1"/>
</dbReference>
<dbReference type="SUPFAM" id="SSF53244">
    <property type="entry name" value="MurD-like peptide ligases, peptide-binding domain"/>
    <property type="match status" value="1"/>
</dbReference>
<dbReference type="EMBL" id="HE576752">
    <property type="protein sequence ID" value="CCC66987.1"/>
    <property type="molecule type" value="Genomic_DNA"/>
</dbReference>
<dbReference type="EC" id="6.3.2.12" evidence="7"/>
<dbReference type="OrthoDB" id="5212574at2759"/>